<dbReference type="Ensembl" id="ENSATET00000021549.3">
    <property type="protein sequence ID" value="ENSATEP00000021191.3"/>
    <property type="gene ID" value="ENSATEG00000014721.3"/>
</dbReference>
<dbReference type="PROSITE" id="PS50221">
    <property type="entry name" value="GAIN_B"/>
    <property type="match status" value="1"/>
</dbReference>
<reference evidence="12" key="1">
    <citation type="submission" date="2021-04" db="EMBL/GenBank/DDBJ databases">
        <authorList>
            <consortium name="Wellcome Sanger Institute Data Sharing"/>
        </authorList>
    </citation>
    <scope>NUCLEOTIDE SEQUENCE [LARGE SCALE GENOMIC DNA]</scope>
</reference>
<proteinExistence type="inferred from homology"/>
<dbReference type="GO" id="GO:0007166">
    <property type="term" value="P:cell surface receptor signaling pathway"/>
    <property type="evidence" value="ECO:0007669"/>
    <property type="project" value="InterPro"/>
</dbReference>
<protein>
    <submittedName>
        <fullName evidence="12">Uncharacterized protein</fullName>
    </submittedName>
</protein>
<dbReference type="InterPro" id="IPR017981">
    <property type="entry name" value="GPCR_2-like_7TM"/>
</dbReference>
<dbReference type="SMART" id="SM00303">
    <property type="entry name" value="GPS"/>
    <property type="match status" value="1"/>
</dbReference>
<evidence type="ECO:0000256" key="4">
    <source>
        <dbReference type="ARBA" id="ARBA00022989"/>
    </source>
</evidence>
<name>A0A3Q1JYQ3_ANATE</name>
<feature type="domain" description="SEA" evidence="8">
    <location>
        <begin position="1211"/>
        <end position="1321"/>
    </location>
</feature>
<evidence type="ECO:0000256" key="5">
    <source>
        <dbReference type="ARBA" id="ARBA00023136"/>
    </source>
</evidence>
<comment type="subcellular location">
    <subcellularLocation>
        <location evidence="1">Membrane</location>
        <topology evidence="1">Multi-pass membrane protein</topology>
    </subcellularLocation>
</comment>
<dbReference type="InterPro" id="IPR057244">
    <property type="entry name" value="GAIN_B"/>
</dbReference>
<dbReference type="InterPro" id="IPR000082">
    <property type="entry name" value="SEA_dom"/>
</dbReference>
<evidence type="ECO:0000256" key="6">
    <source>
        <dbReference type="ARBA" id="ARBA00023157"/>
    </source>
</evidence>
<keyword evidence="13" id="KW-1185">Reference proteome</keyword>
<dbReference type="PRINTS" id="PR00249">
    <property type="entry name" value="GPCRSECRETIN"/>
</dbReference>
<dbReference type="PROSITE" id="PS50835">
    <property type="entry name" value="IG_LIKE"/>
    <property type="match status" value="2"/>
</dbReference>
<evidence type="ECO:0000256" key="7">
    <source>
        <dbReference type="ARBA" id="ARBA00023180"/>
    </source>
</evidence>
<dbReference type="GO" id="GO:0007189">
    <property type="term" value="P:adenylate cyclase-activating G protein-coupled receptor signaling pathway"/>
    <property type="evidence" value="ECO:0007669"/>
    <property type="project" value="TreeGrafter"/>
</dbReference>
<dbReference type="PANTHER" id="PTHR45813">
    <property type="entry name" value="IG-LIKE DOMAIN-CONTAINING PROTEIN"/>
    <property type="match status" value="1"/>
</dbReference>
<feature type="domain" description="G-protein coupled receptors family 2 profile 2" evidence="10">
    <location>
        <begin position="1834"/>
        <end position="2100"/>
    </location>
</feature>
<keyword evidence="6" id="KW-1015">Disulfide bond</keyword>
<dbReference type="InterPro" id="IPR000832">
    <property type="entry name" value="GPCR_2_secretin-like"/>
</dbReference>
<evidence type="ECO:0000256" key="2">
    <source>
        <dbReference type="ARBA" id="ARBA00007343"/>
    </source>
</evidence>
<feature type="domain" description="Ig-like" evidence="11">
    <location>
        <begin position="1319"/>
        <end position="1409"/>
    </location>
</feature>
<gene>
    <name evidence="12" type="primary">HCFC1</name>
</gene>
<dbReference type="PROSITE" id="PS50261">
    <property type="entry name" value="G_PROTEIN_RECEP_F2_4"/>
    <property type="match status" value="1"/>
</dbReference>
<keyword evidence="7" id="KW-0325">Glycoprotein</keyword>
<dbReference type="Gene3D" id="1.20.1070.10">
    <property type="entry name" value="Rhodopsin 7-helix transmembrane proteins"/>
    <property type="match status" value="1"/>
</dbReference>
<comment type="similarity">
    <text evidence="2">Belongs to the G-protein coupled receptor 2 family. Adhesion G-protein coupled receptor (ADGR) subfamily.</text>
</comment>
<dbReference type="InterPro" id="IPR046338">
    <property type="entry name" value="GAIN_dom_sf"/>
</dbReference>
<dbReference type="Pfam" id="PF01825">
    <property type="entry name" value="GPS"/>
    <property type="match status" value="1"/>
</dbReference>
<dbReference type="Gene3D" id="2.60.40.10">
    <property type="entry name" value="Immunoglobulins"/>
    <property type="match status" value="1"/>
</dbReference>
<feature type="domain" description="GAIN-B" evidence="9">
    <location>
        <begin position="1688"/>
        <end position="1825"/>
    </location>
</feature>
<evidence type="ECO:0000313" key="12">
    <source>
        <dbReference type="Ensembl" id="ENSATEP00000021191.3"/>
    </source>
</evidence>
<dbReference type="Pfam" id="PF00002">
    <property type="entry name" value="7tm_2"/>
    <property type="match status" value="1"/>
</dbReference>
<dbReference type="PANTHER" id="PTHR45813:SF4">
    <property type="entry name" value="ADHESION G PROTEIN-COUPLED RECEPTOR F5"/>
    <property type="match status" value="1"/>
</dbReference>
<dbReference type="Proteomes" id="UP000265040">
    <property type="component" value="Chromosome 24"/>
</dbReference>
<dbReference type="PROSITE" id="PS50024">
    <property type="entry name" value="SEA"/>
    <property type="match status" value="1"/>
</dbReference>
<dbReference type="STRING" id="64144.ENSATEP00000021191"/>
<dbReference type="Pfam" id="PF25387">
    <property type="entry name" value="ADGRF3_N"/>
    <property type="match status" value="1"/>
</dbReference>
<reference evidence="12" key="3">
    <citation type="submission" date="2025-09" db="UniProtKB">
        <authorList>
            <consortium name="Ensembl"/>
        </authorList>
    </citation>
    <scope>IDENTIFICATION</scope>
</reference>
<keyword evidence="5" id="KW-0472">Membrane</keyword>
<dbReference type="InterPro" id="IPR007110">
    <property type="entry name" value="Ig-like_dom"/>
</dbReference>
<evidence type="ECO:0000256" key="1">
    <source>
        <dbReference type="ARBA" id="ARBA00004141"/>
    </source>
</evidence>
<evidence type="ECO:0000259" key="9">
    <source>
        <dbReference type="PROSITE" id="PS50221"/>
    </source>
</evidence>
<evidence type="ECO:0000259" key="10">
    <source>
        <dbReference type="PROSITE" id="PS50261"/>
    </source>
</evidence>
<dbReference type="SUPFAM" id="SSF48726">
    <property type="entry name" value="Immunoglobulin"/>
    <property type="match status" value="1"/>
</dbReference>
<dbReference type="InterPro" id="IPR000203">
    <property type="entry name" value="GPS"/>
</dbReference>
<keyword evidence="4" id="KW-1133">Transmembrane helix</keyword>
<dbReference type="GO" id="GO:0004930">
    <property type="term" value="F:G protein-coupled receptor activity"/>
    <property type="evidence" value="ECO:0007669"/>
    <property type="project" value="InterPro"/>
</dbReference>
<dbReference type="GO" id="GO:0016020">
    <property type="term" value="C:membrane"/>
    <property type="evidence" value="ECO:0007669"/>
    <property type="project" value="UniProtKB-SubCell"/>
</dbReference>
<dbReference type="InterPro" id="IPR036179">
    <property type="entry name" value="Ig-like_dom_sf"/>
</dbReference>
<evidence type="ECO:0000259" key="8">
    <source>
        <dbReference type="PROSITE" id="PS50024"/>
    </source>
</evidence>
<dbReference type="InterPro" id="IPR051587">
    <property type="entry name" value="Adhesion_GPCR"/>
</dbReference>
<dbReference type="InterPro" id="IPR013783">
    <property type="entry name" value="Ig-like_fold"/>
</dbReference>
<keyword evidence="3" id="KW-0812">Transmembrane</keyword>
<dbReference type="InterPro" id="IPR057400">
    <property type="entry name" value="ADGRF3/5_N"/>
</dbReference>
<reference evidence="12" key="2">
    <citation type="submission" date="2025-08" db="UniProtKB">
        <authorList>
            <consortium name="Ensembl"/>
        </authorList>
    </citation>
    <scope>IDENTIFICATION</scope>
</reference>
<dbReference type="Gene3D" id="2.60.220.50">
    <property type="match status" value="1"/>
</dbReference>
<dbReference type="GeneTree" id="ENSGT00940000154603"/>
<dbReference type="FunFam" id="1.20.1070.10:FF:000058">
    <property type="entry name" value="Adhesion G protein-coupled receptor F5"/>
    <property type="match status" value="1"/>
</dbReference>
<evidence type="ECO:0000313" key="13">
    <source>
        <dbReference type="Proteomes" id="UP000265040"/>
    </source>
</evidence>
<organism evidence="12 13">
    <name type="scientific">Anabas testudineus</name>
    <name type="common">Climbing perch</name>
    <name type="synonym">Anthias testudineus</name>
    <dbReference type="NCBI Taxonomy" id="64144"/>
    <lineage>
        <taxon>Eukaryota</taxon>
        <taxon>Metazoa</taxon>
        <taxon>Chordata</taxon>
        <taxon>Craniata</taxon>
        <taxon>Vertebrata</taxon>
        <taxon>Euteleostomi</taxon>
        <taxon>Actinopterygii</taxon>
        <taxon>Neopterygii</taxon>
        <taxon>Teleostei</taxon>
        <taxon>Neoteleostei</taxon>
        <taxon>Acanthomorphata</taxon>
        <taxon>Anabantaria</taxon>
        <taxon>Anabantiformes</taxon>
        <taxon>Anabantoidei</taxon>
        <taxon>Anabantidae</taxon>
        <taxon>Anabas</taxon>
    </lineage>
</organism>
<feature type="domain" description="Ig-like" evidence="11">
    <location>
        <begin position="1417"/>
        <end position="1507"/>
    </location>
</feature>
<evidence type="ECO:0000256" key="3">
    <source>
        <dbReference type="ARBA" id="ARBA00022692"/>
    </source>
</evidence>
<accession>A0A3Q1JYQ3</accession>
<evidence type="ECO:0000259" key="11">
    <source>
        <dbReference type="PROSITE" id="PS50835"/>
    </source>
</evidence>
<sequence length="2157" mass="224040">MAKSIKGWAVIALALGMLFILETGKDSETHTSLEQVKGEHFLPQPRQRRNALLTEVRYKVDMELNVSDVGTLNLLRIMLSHSSISLNLSDIVYITTVGHSTVCSLSSGGFQCRCEDQYRWSCDQSLLYGACDNITNDTYGCINIMDREGQLCQSVALYNFKGCLSTTGSTTPTPSVPQHISIQLNISDVTVINEARALLSNITFPISINNQVQIYNINISKDSTPVSTIEGSSTTAPTTSTITTAGVTIQNTGASSTSAPISTTAYTAVPTTVPTTAFSDVPTTVPTTAITAVPTTGNITTTTAVPTTVPTTAFSDVPTTVPSTATTAVPTTVPTTAFSDVPTTVPSTATTAVPTTVPTTAFSDVPTTVPTTAITAVPTTGNITTTTAVPTTVPTTAFSDVPTTVPSTATTAVPTTVPATAFSDVPTTVPSTATTAVPTTVPTTAFSDVPTTVPSTATTAVPTTVPTTAFSDVPTTVPTTAITAVPTTGNITATTAVPTTVPTTAISDVPTTVPTTAITAVPTSVPTTVHAAAITAVPTTGNITATTAVPTTVPTTAISDVPTTVPTTAITAVPTTVPSTATTAVPTTVPTTAFSDVPTTVPTTATTSVLTTVPTTAISDVPTTVPITAITAVPTTVPTTVHAAAITAVPTTGNITATTAVPTSIPTTAISDVPTTVPTTAITAVPTSVPTTVHAAAITAVPTTGNITTTTAVPTIVPTTAISDVPTTVPTTATTAVPTSIPTTAVSDLPTTVPTTAITGVPTSVPTTVPTTATTSVLTTVPTTAISDVPTTVPTTAITAVPTTAPTTVHAAAITAVPTTGNITATTAVHTSIPTTAISDVPNTVPTTAITAVPTSVPTTVHAAAITAVPTTGNITTTTAVPTIVPTTAISDVPTTVPTTAITGVPTTVPTSVHAAAITAVPTTGNITATTAVPTSIPTTAISDVPTTVPTTAITAVPTSVPTNIHTAAITAVPTTGNITATTAAPTTVPTTAISDVPTTVSTTVITAVPTTATTAVPITAHTTAVTNTGNITATTAVPTTVHAAAITTVTTTGNITATTTFPTTVPNTAITAVPTTAYTTADPNTGNITASTAVPTTVHASATTVVPTTVHTMAITAVITTGNITAVTAVPTTVPAAVITTVSTTTKTTATTSVPTATLTTANAFTTTTTVPSSEMSTLASATIPTTRSTTTTLSTNTSSTLSSTMTTATTVPAVLSVEMSVRLNMEYKQELNDNTSSAYSNLTSRILPVLIRQYQGITGFVDVLVKQFRNGSVITDFVVRTTQIIANELNAANLTLPEAMQSVAPVIGSVSAFYNSPTPISIPNLTYTGNSMTLTCGIFSGNINIGHISGSVWKFNGQQINTGGRINIATGDVSNLTVNNIIPADVGLYECTLRSSGMDFLQSGVVTADQIKQAPILQLPSQVNIQCMQGQTILHPLQCCVQQPYTVQWFKDTTNLNSTSTNHVQKYCVMYNYQLPSCNETHEEKISFTCRVDNLQGYEMTTTVTIFSDAVTCNDTQYGTGRAGDISVSWCDEGQEGSKTAVCQSTGQWKLMSDTCIMIIIKDFLIYSKGLVGEEVSSFVVNLSQAVHQHQAEILNSSATLSAIVDILNTIANVPIPINVTVMENVLNTVDVIIGDSARDSWVFLNRNNTSNTSSELLGSLETLSNQLVGEFTIGTQRILLNRTTFNSYFAADLNSSIMINIPQNKATNTFITTIKFSSLNNVLPTRNSTTSNGTVTDGVINADVVLVKINAIIQNVTLSYVKLNNSLPLKSRCVFWNFTLFHNLGAWDDKGCTLVTDINNTVTCNCNHLTSFSILMSDNLSSIPPTQGETLDIITYVGVGISMASLVICLIIEGCVWKAVTTNISALIHHVSIVNTTLSLLIADICFIIGASIAKNPAENPGEDYNVPVGPCSTATFFMHFFYLALFFWMLVSGLLLFYRVITFFSYMSRSKTLAISFSLGYGCPLIIAVITVAVTAPGHGYISKDYACWLNWTETKALLALVIPALSIVFINILILIMVLFKSLRNRVRDAIQSNEKHMLVVIARCVIILTPLFGLTWSLGVGTMVSPTNRAIHIAFAFFNSLQGFCVLVFGTLSDSKVCSILTGSNESERSTSFKHSSLRGINGFRGRASVYHVSKATKLNSSHKQDSYISI</sequence>